<evidence type="ECO:0000313" key="9">
    <source>
        <dbReference type="EMBL" id="STO06780.1"/>
    </source>
</evidence>
<evidence type="ECO:0000256" key="1">
    <source>
        <dbReference type="ARBA" id="ARBA00022679"/>
    </source>
</evidence>
<dbReference type="PROSITE" id="PS00112">
    <property type="entry name" value="PHOSPHAGEN_KINASE"/>
    <property type="match status" value="1"/>
</dbReference>
<evidence type="ECO:0000256" key="6">
    <source>
        <dbReference type="PROSITE-ProRule" id="PRU00843"/>
    </source>
</evidence>
<dbReference type="InterPro" id="IPR022414">
    <property type="entry name" value="ATP-guanido_PTrfase_cat"/>
</dbReference>
<gene>
    <name evidence="5" type="primary">mcsB</name>
    <name evidence="9" type="ORF">NCTC13163_00103</name>
</gene>
<dbReference type="EC" id="2.7.14.1" evidence="5"/>
<dbReference type="EMBL" id="UGGP01000001">
    <property type="protein sequence ID" value="STO06780.1"/>
    <property type="molecule type" value="Genomic_DNA"/>
</dbReference>
<dbReference type="GO" id="GO:0005615">
    <property type="term" value="C:extracellular space"/>
    <property type="evidence" value="ECO:0007669"/>
    <property type="project" value="TreeGrafter"/>
</dbReference>
<evidence type="ECO:0000256" key="2">
    <source>
        <dbReference type="ARBA" id="ARBA00022741"/>
    </source>
</evidence>
<comment type="similarity">
    <text evidence="5 6 7">Belongs to the ATP:guanido phosphotransferase family.</text>
</comment>
<reference evidence="9 10" key="1">
    <citation type="submission" date="2018-06" db="EMBL/GenBank/DDBJ databases">
        <authorList>
            <consortium name="Pathogen Informatics"/>
            <person name="Doyle S."/>
        </authorList>
    </citation>
    <scope>NUCLEOTIDE SEQUENCE [LARGE SCALE GENOMIC DNA]</scope>
    <source>
        <strain evidence="9 10">NCTC13163</strain>
    </source>
</reference>
<proteinExistence type="inferred from homology"/>
<dbReference type="InterPro" id="IPR023660">
    <property type="entry name" value="Arg_Kinase"/>
</dbReference>
<feature type="binding site" evidence="5 6">
    <location>
        <position position="119"/>
    </location>
    <ligand>
        <name>ATP</name>
        <dbReference type="ChEBI" id="CHEBI:30616"/>
    </ligand>
</feature>
<dbReference type="OrthoDB" id="9791353at2"/>
<dbReference type="InterPro" id="IPR014746">
    <property type="entry name" value="Gln_synth/guanido_kin_cat_dom"/>
</dbReference>
<protein>
    <recommendedName>
        <fullName evidence="5">Protein-arginine kinase</fullName>
        <ecNumber evidence="5">2.7.14.1</ecNumber>
    </recommendedName>
</protein>
<dbReference type="Pfam" id="PF00217">
    <property type="entry name" value="ATP-gua_Ptrans"/>
    <property type="match status" value="1"/>
</dbReference>
<dbReference type="RefSeq" id="WP_034798845.1">
    <property type="nucleotide sequence ID" value="NZ_UGGP01000001.1"/>
</dbReference>
<dbReference type="InterPro" id="IPR022415">
    <property type="entry name" value="ATP-guanido_PTrfase_AS"/>
</dbReference>
<dbReference type="SUPFAM" id="SSF55931">
    <property type="entry name" value="Glutamine synthetase/guanido kinase"/>
    <property type="match status" value="1"/>
</dbReference>
<feature type="binding site" evidence="5 6">
    <location>
        <begin position="26"/>
        <end position="30"/>
    </location>
    <ligand>
        <name>ATP</name>
        <dbReference type="ChEBI" id="CHEBI:30616"/>
    </ligand>
</feature>
<comment type="function">
    <text evidence="5">Catalyzes the specific phosphorylation of arginine residues in proteins.</text>
</comment>
<dbReference type="HAMAP" id="MF_00602">
    <property type="entry name" value="Prot_Arg_kinase"/>
    <property type="match status" value="1"/>
</dbReference>
<dbReference type="GO" id="GO:0004111">
    <property type="term" value="F:creatine kinase activity"/>
    <property type="evidence" value="ECO:0007669"/>
    <property type="project" value="InterPro"/>
</dbReference>
<dbReference type="GO" id="GO:0005524">
    <property type="term" value="F:ATP binding"/>
    <property type="evidence" value="ECO:0007669"/>
    <property type="project" value="UniProtKB-UniRule"/>
</dbReference>
<comment type="activity regulation">
    <text evidence="5">Appears to be allosterically activated by the binding of pArg-containing polypeptides to the pArg-binding pocket localized in the C-terminal domain of McsB.</text>
</comment>
<keyword evidence="3 5" id="KW-0418">Kinase</keyword>
<dbReference type="GO" id="GO:1990424">
    <property type="term" value="F:protein arginine kinase activity"/>
    <property type="evidence" value="ECO:0007669"/>
    <property type="project" value="UniProtKB-EC"/>
</dbReference>
<evidence type="ECO:0000256" key="7">
    <source>
        <dbReference type="RuleBase" id="RU000505"/>
    </source>
</evidence>
<comment type="caution">
    <text evidence="5">Lacks conserved residue(s) required for the propagation of feature annotation.</text>
</comment>
<accession>A0A377FPM7</accession>
<evidence type="ECO:0000256" key="3">
    <source>
        <dbReference type="ARBA" id="ARBA00022777"/>
    </source>
</evidence>
<dbReference type="STRING" id="1397694.GCA_000702585_00626"/>
<feature type="domain" description="Phosphagen kinase C-terminal" evidence="8">
    <location>
        <begin position="23"/>
        <end position="248"/>
    </location>
</feature>
<dbReference type="PANTHER" id="PTHR11547:SF38">
    <property type="entry name" value="ARGININE KINASE 1-RELATED"/>
    <property type="match status" value="1"/>
</dbReference>
<comment type="catalytic activity">
    <reaction evidence="5">
        <text>L-arginyl-[protein] + ATP = N(omega)-phospho-L-arginyl-[protein] + ADP + H(+)</text>
        <dbReference type="Rhea" id="RHEA:43384"/>
        <dbReference type="Rhea" id="RHEA-COMP:10532"/>
        <dbReference type="Rhea" id="RHEA-COMP:10533"/>
        <dbReference type="ChEBI" id="CHEBI:15378"/>
        <dbReference type="ChEBI" id="CHEBI:29965"/>
        <dbReference type="ChEBI" id="CHEBI:30616"/>
        <dbReference type="ChEBI" id="CHEBI:83226"/>
        <dbReference type="ChEBI" id="CHEBI:456216"/>
        <dbReference type="EC" id="2.7.14.1"/>
    </reaction>
</comment>
<dbReference type="PANTHER" id="PTHR11547">
    <property type="entry name" value="ARGININE OR CREATINE KINASE"/>
    <property type="match status" value="1"/>
</dbReference>
<dbReference type="GO" id="GO:0046314">
    <property type="term" value="P:phosphocreatine biosynthetic process"/>
    <property type="evidence" value="ECO:0007669"/>
    <property type="project" value="InterPro"/>
</dbReference>
<keyword evidence="4 5" id="KW-0067">ATP-binding</keyword>
<dbReference type="InterPro" id="IPR000749">
    <property type="entry name" value="ATP-guanido_PTrfase"/>
</dbReference>
<keyword evidence="1 5" id="KW-0808">Transferase</keyword>
<feature type="short sequence motif" description="RDXXRA motif of the pArg binding pocket involved in allosteric regulation" evidence="5">
    <location>
        <begin position="331"/>
        <end position="336"/>
    </location>
</feature>
<sequence length="348" mass="39473">MMETFLKHPLGPKMNERAKLDDLVISTRIRLARNLKDTVFSPVLSKEGQRQLCERVEASLGGLQGFEYLRMSSYDAVTRQALVEKHLISPTIAEKEDSAVFLSEDETISVLINEEDHLRIQTLLPGLQVTEAFELAKRVDELCEESLPYAFDETLGYLTTCPSNIGTGLRASVMLHLPGLTLTGRITPILKELRKLGYTIRGRYGEGSDAAGRLFQLSNQRTLGSHESQLLSDFIEITEQVIQAERQAREYLLTNNQDELEDQFYRSYGILRYAKLLSSTEAIERLSDLHLASDLGLLSDWSPPQFHDLIVRMQSGFLQKHFGKTLSTKERDRERATLVRRTLDQGLV</sequence>
<evidence type="ECO:0000256" key="5">
    <source>
        <dbReference type="HAMAP-Rule" id="MF_00602"/>
    </source>
</evidence>
<dbReference type="Gene3D" id="3.30.590.10">
    <property type="entry name" value="Glutamine synthetase/guanido kinase, catalytic domain"/>
    <property type="match status" value="1"/>
</dbReference>
<feature type="binding site" evidence="5 6">
    <location>
        <begin position="170"/>
        <end position="174"/>
    </location>
    <ligand>
        <name>ATP</name>
        <dbReference type="ChEBI" id="CHEBI:30616"/>
    </ligand>
</feature>
<feature type="binding site" evidence="5 6">
    <location>
        <position position="86"/>
    </location>
    <ligand>
        <name>ATP</name>
        <dbReference type="ChEBI" id="CHEBI:30616"/>
    </ligand>
</feature>
<dbReference type="PROSITE" id="PS51510">
    <property type="entry name" value="PHOSPHAGEN_KINASE_C"/>
    <property type="match status" value="1"/>
</dbReference>
<keyword evidence="2 5" id="KW-0547">Nucleotide-binding</keyword>
<evidence type="ECO:0000259" key="8">
    <source>
        <dbReference type="PROSITE" id="PS51510"/>
    </source>
</evidence>
<name>A0A377FPM7_9BACL</name>
<dbReference type="AlphaFoldDB" id="A0A377FPM7"/>
<feature type="binding site" evidence="6">
    <location>
        <begin position="201"/>
        <end position="206"/>
    </location>
    <ligand>
        <name>ATP</name>
        <dbReference type="ChEBI" id="CHEBI:30616"/>
    </ligand>
</feature>
<keyword evidence="5" id="KW-0021">Allosteric enzyme</keyword>
<organism evidence="9 10">
    <name type="scientific">Exiguobacterium aurantiacum</name>
    <dbReference type="NCBI Taxonomy" id="33987"/>
    <lineage>
        <taxon>Bacteria</taxon>
        <taxon>Bacillati</taxon>
        <taxon>Bacillota</taxon>
        <taxon>Bacilli</taxon>
        <taxon>Bacillales</taxon>
        <taxon>Bacillales Family XII. Incertae Sedis</taxon>
        <taxon>Exiguobacterium</taxon>
    </lineage>
</organism>
<dbReference type="Proteomes" id="UP000254060">
    <property type="component" value="Unassembled WGS sequence"/>
</dbReference>
<evidence type="ECO:0000313" key="10">
    <source>
        <dbReference type="Proteomes" id="UP000254060"/>
    </source>
</evidence>
<dbReference type="NCBIfam" id="NF002194">
    <property type="entry name" value="PRK01059.1-4"/>
    <property type="match status" value="1"/>
</dbReference>
<dbReference type="CDD" id="cd07930">
    <property type="entry name" value="bacterial_phosphagen_kinase"/>
    <property type="match status" value="1"/>
</dbReference>
<evidence type="ECO:0000256" key="4">
    <source>
        <dbReference type="ARBA" id="ARBA00022840"/>
    </source>
</evidence>